<comment type="caution">
    <text evidence="1">The sequence shown here is derived from an EMBL/GenBank/DDBJ whole genome shotgun (WGS) entry which is preliminary data.</text>
</comment>
<dbReference type="Proteomes" id="UP001162992">
    <property type="component" value="Chromosome 22"/>
</dbReference>
<gene>
    <name evidence="1" type="ORF">O6H91_22G016700</name>
</gene>
<protein>
    <submittedName>
        <fullName evidence="1">Uncharacterized protein</fullName>
    </submittedName>
</protein>
<name>A0ACC2ADG3_DIPCM</name>
<organism evidence="1 2">
    <name type="scientific">Diphasiastrum complanatum</name>
    <name type="common">Issler's clubmoss</name>
    <name type="synonym">Lycopodium complanatum</name>
    <dbReference type="NCBI Taxonomy" id="34168"/>
    <lineage>
        <taxon>Eukaryota</taxon>
        <taxon>Viridiplantae</taxon>
        <taxon>Streptophyta</taxon>
        <taxon>Embryophyta</taxon>
        <taxon>Tracheophyta</taxon>
        <taxon>Lycopodiopsida</taxon>
        <taxon>Lycopodiales</taxon>
        <taxon>Lycopodiaceae</taxon>
        <taxon>Lycopodioideae</taxon>
        <taxon>Diphasiastrum</taxon>
    </lineage>
</organism>
<sequence length="83" mass="8682">MASMAVVASPVMANVLLSSGTSEKKGFLDWLNEAFSKEAFSETDPILKKVEDKNGAASAKPAAQKKGASSNPSSTKKKGFFGK</sequence>
<evidence type="ECO:0000313" key="1">
    <source>
        <dbReference type="EMBL" id="KAJ7515525.1"/>
    </source>
</evidence>
<proteinExistence type="predicted"/>
<reference evidence="2" key="1">
    <citation type="journal article" date="2024" name="Proc. Natl. Acad. Sci. U.S.A.">
        <title>Extraordinary preservation of gene collinearity over three hundred million years revealed in homosporous lycophytes.</title>
        <authorList>
            <person name="Li C."/>
            <person name="Wickell D."/>
            <person name="Kuo L.Y."/>
            <person name="Chen X."/>
            <person name="Nie B."/>
            <person name="Liao X."/>
            <person name="Peng D."/>
            <person name="Ji J."/>
            <person name="Jenkins J."/>
            <person name="Williams M."/>
            <person name="Shu S."/>
            <person name="Plott C."/>
            <person name="Barry K."/>
            <person name="Rajasekar S."/>
            <person name="Grimwood J."/>
            <person name="Han X."/>
            <person name="Sun S."/>
            <person name="Hou Z."/>
            <person name="He W."/>
            <person name="Dai G."/>
            <person name="Sun C."/>
            <person name="Schmutz J."/>
            <person name="Leebens-Mack J.H."/>
            <person name="Li F.W."/>
            <person name="Wang L."/>
        </authorList>
    </citation>
    <scope>NUCLEOTIDE SEQUENCE [LARGE SCALE GENOMIC DNA]</scope>
    <source>
        <strain evidence="2">cv. PW_Plant_1</strain>
    </source>
</reference>
<keyword evidence="2" id="KW-1185">Reference proteome</keyword>
<accession>A0ACC2ADG3</accession>
<evidence type="ECO:0000313" key="2">
    <source>
        <dbReference type="Proteomes" id="UP001162992"/>
    </source>
</evidence>
<dbReference type="EMBL" id="CM055113">
    <property type="protein sequence ID" value="KAJ7515525.1"/>
    <property type="molecule type" value="Genomic_DNA"/>
</dbReference>